<dbReference type="PROSITE" id="PS50011">
    <property type="entry name" value="PROTEIN_KINASE_DOM"/>
    <property type="match status" value="1"/>
</dbReference>
<evidence type="ECO:0000256" key="2">
    <source>
        <dbReference type="ARBA" id="ARBA00022840"/>
    </source>
</evidence>
<dbReference type="InterPro" id="IPR000719">
    <property type="entry name" value="Prot_kinase_dom"/>
</dbReference>
<proteinExistence type="predicted"/>
<dbReference type="Proteomes" id="UP001251528">
    <property type="component" value="Unassembled WGS sequence"/>
</dbReference>
<keyword evidence="2" id="KW-0067">ATP-binding</keyword>
<dbReference type="GO" id="GO:0004674">
    <property type="term" value="F:protein serine/threonine kinase activity"/>
    <property type="evidence" value="ECO:0007669"/>
    <property type="project" value="TreeGrafter"/>
</dbReference>
<evidence type="ECO:0000259" key="3">
    <source>
        <dbReference type="PROSITE" id="PS50011"/>
    </source>
</evidence>
<evidence type="ECO:0000313" key="5">
    <source>
        <dbReference type="Proteomes" id="UP001251528"/>
    </source>
</evidence>
<organism evidence="4 5">
    <name type="scientific">Conoideocrella luteorostrata</name>
    <dbReference type="NCBI Taxonomy" id="1105319"/>
    <lineage>
        <taxon>Eukaryota</taxon>
        <taxon>Fungi</taxon>
        <taxon>Dikarya</taxon>
        <taxon>Ascomycota</taxon>
        <taxon>Pezizomycotina</taxon>
        <taxon>Sordariomycetes</taxon>
        <taxon>Hypocreomycetidae</taxon>
        <taxon>Hypocreales</taxon>
        <taxon>Clavicipitaceae</taxon>
        <taxon>Conoideocrella</taxon>
    </lineage>
</organism>
<dbReference type="InterPro" id="IPR008271">
    <property type="entry name" value="Ser/Thr_kinase_AS"/>
</dbReference>
<name>A0AAJ0G078_9HYPO</name>
<dbReference type="InterPro" id="IPR051681">
    <property type="entry name" value="Ser/Thr_Kinases-Pseudokinases"/>
</dbReference>
<gene>
    <name evidence="4" type="ORF">QQS21_003947</name>
</gene>
<dbReference type="InterPro" id="IPR011009">
    <property type="entry name" value="Kinase-like_dom_sf"/>
</dbReference>
<accession>A0AAJ0G078</accession>
<dbReference type="SMART" id="SM00220">
    <property type="entry name" value="S_TKc"/>
    <property type="match status" value="1"/>
</dbReference>
<evidence type="ECO:0000256" key="1">
    <source>
        <dbReference type="ARBA" id="ARBA00022741"/>
    </source>
</evidence>
<dbReference type="Pfam" id="PF00069">
    <property type="entry name" value="Pkinase"/>
    <property type="match status" value="1"/>
</dbReference>
<keyword evidence="5" id="KW-1185">Reference proteome</keyword>
<reference evidence="4" key="1">
    <citation type="submission" date="2023-06" db="EMBL/GenBank/DDBJ databases">
        <title>Conoideocrella luteorostrata (Hypocreales: Clavicipitaceae), a potential biocontrol fungus for elongate hemlock scale in United States Christmas tree production areas.</title>
        <authorList>
            <person name="Barrett H."/>
            <person name="Lovett B."/>
            <person name="Macias A.M."/>
            <person name="Stajich J.E."/>
            <person name="Kasson M.T."/>
        </authorList>
    </citation>
    <scope>NUCLEOTIDE SEQUENCE</scope>
    <source>
        <strain evidence="4">ARSEF 14590</strain>
    </source>
</reference>
<dbReference type="EMBL" id="JASWJB010000054">
    <property type="protein sequence ID" value="KAK2603912.1"/>
    <property type="molecule type" value="Genomic_DNA"/>
</dbReference>
<dbReference type="GO" id="GO:0005524">
    <property type="term" value="F:ATP binding"/>
    <property type="evidence" value="ECO:0007669"/>
    <property type="project" value="UniProtKB-KW"/>
</dbReference>
<dbReference type="PANTHER" id="PTHR44329">
    <property type="entry name" value="SERINE/THREONINE-PROTEIN KINASE TNNI3K-RELATED"/>
    <property type="match status" value="1"/>
</dbReference>
<dbReference type="AlphaFoldDB" id="A0AAJ0G078"/>
<feature type="domain" description="Protein kinase" evidence="3">
    <location>
        <begin position="64"/>
        <end position="424"/>
    </location>
</feature>
<comment type="caution">
    <text evidence="4">The sequence shown here is derived from an EMBL/GenBank/DDBJ whole genome shotgun (WGS) entry which is preliminary data.</text>
</comment>
<dbReference type="Gene3D" id="1.10.510.10">
    <property type="entry name" value="Transferase(Phosphotransferase) domain 1"/>
    <property type="match status" value="1"/>
</dbReference>
<dbReference type="PANTHER" id="PTHR44329:SF298">
    <property type="entry name" value="MIXED LINEAGE KINASE DOMAIN-LIKE PROTEIN"/>
    <property type="match status" value="1"/>
</dbReference>
<keyword evidence="1" id="KW-0547">Nucleotide-binding</keyword>
<dbReference type="SUPFAM" id="SSF56112">
    <property type="entry name" value="Protein kinase-like (PK-like)"/>
    <property type="match status" value="1"/>
</dbReference>
<protein>
    <recommendedName>
        <fullName evidence="3">Protein kinase domain-containing protein</fullName>
    </recommendedName>
</protein>
<evidence type="ECO:0000313" key="4">
    <source>
        <dbReference type="EMBL" id="KAK2603912.1"/>
    </source>
</evidence>
<sequence length="479" mass="54045">MERSELFPGDSHHVETEDGYATSVSISYQRQRDMPYPVDGIASFCLLAADSSLDIQFKPRTFERPWVLNAGKGYTAVVESHRYVPGRQFNNFNGRYAGDPKANTSLLQAHAFDPNRTGQYYAVKRLASSKKARGNSKDMALQFDQLATELRIMAFPALRRHPNILSLLGSGHFLGEPVLILEDANCGNLAQFLTSPLIWPNRLFEMKMNLCLDVARGLKALHDHGVIHGDIKLENVLVVCNDVSFYNANRTSTSETACRNFTAKLCDFGFSIIVSDADSAQRSLKGFSRYWAAPEAATDKPIHMEMLPRTDIYSAGLVFASIFLEGVYPLKAFAKSVLHSHDEDHLDSFIAEIFPMPETDVKDLAKYALFHQELTKNISENTAISFGKMYCRFELEMISAILDKTLAKEAVLRPLTGGALFRFIEGIWRNRYDSQWREHRKECPGALAMHELNGSKFKMEVFTENFTKTPYPSGECTQW</sequence>
<dbReference type="CDD" id="cd00180">
    <property type="entry name" value="PKc"/>
    <property type="match status" value="1"/>
</dbReference>
<dbReference type="PROSITE" id="PS00108">
    <property type="entry name" value="PROTEIN_KINASE_ST"/>
    <property type="match status" value="1"/>
</dbReference>